<accession>A0A2I2KYV9</accession>
<sequence length="114" mass="11687">MAVNAVSTSSRLISRIGPSPAAPGLKASTRCSNGPNRSRNAATASRSAPSSCSTPATRPASAATLLPAAREHAEWATGVLRTMAVQQAKHPLIQKVGQVAEKTMDTVRNAVTPG</sequence>
<dbReference type="AlphaFoldDB" id="A0A2I2KYV9"/>
<evidence type="ECO:0000256" key="1">
    <source>
        <dbReference type="SAM" id="MobiDB-lite"/>
    </source>
</evidence>
<evidence type="ECO:0000313" key="2">
    <source>
        <dbReference type="EMBL" id="SNQ50853.1"/>
    </source>
</evidence>
<reference evidence="2 3" key="1">
    <citation type="submission" date="2017-06" db="EMBL/GenBank/DDBJ databases">
        <authorList>
            <person name="Kim H.J."/>
            <person name="Triplett B.A."/>
        </authorList>
    </citation>
    <scope>NUCLEOTIDE SEQUENCE [LARGE SCALE GENOMIC DNA]</scope>
    <source>
        <strain evidence="2">FRACA_ARgP5</strain>
    </source>
</reference>
<organism evidence="2 3">
    <name type="scientific">Frankia canadensis</name>
    <dbReference type="NCBI Taxonomy" id="1836972"/>
    <lineage>
        <taxon>Bacteria</taxon>
        <taxon>Bacillati</taxon>
        <taxon>Actinomycetota</taxon>
        <taxon>Actinomycetes</taxon>
        <taxon>Frankiales</taxon>
        <taxon>Frankiaceae</taxon>
        <taxon>Frankia</taxon>
    </lineage>
</organism>
<name>A0A2I2KYV9_9ACTN</name>
<feature type="compositionally biased region" description="Low complexity" evidence="1">
    <location>
        <begin position="35"/>
        <end position="61"/>
    </location>
</feature>
<gene>
    <name evidence="2" type="ORF">FRACA_550008</name>
</gene>
<protein>
    <submittedName>
        <fullName evidence="2">Uncharacterized protein</fullName>
    </submittedName>
</protein>
<dbReference type="Proteomes" id="UP000234331">
    <property type="component" value="Unassembled WGS sequence"/>
</dbReference>
<feature type="compositionally biased region" description="Polar residues" evidence="1">
    <location>
        <begin position="1"/>
        <end position="12"/>
    </location>
</feature>
<feature type="region of interest" description="Disordered" evidence="1">
    <location>
        <begin position="1"/>
        <end position="61"/>
    </location>
</feature>
<evidence type="ECO:0000313" key="3">
    <source>
        <dbReference type="Proteomes" id="UP000234331"/>
    </source>
</evidence>
<keyword evidence="3" id="KW-1185">Reference proteome</keyword>
<proteinExistence type="predicted"/>
<dbReference type="EMBL" id="FZMO01000501">
    <property type="protein sequence ID" value="SNQ50853.1"/>
    <property type="molecule type" value="Genomic_DNA"/>
</dbReference>